<dbReference type="PROSITE" id="PS50088">
    <property type="entry name" value="ANK_REPEAT"/>
    <property type="match status" value="2"/>
</dbReference>
<dbReference type="Gene3D" id="1.25.40.20">
    <property type="entry name" value="Ankyrin repeat-containing domain"/>
    <property type="match status" value="1"/>
</dbReference>
<organism evidence="4 5">
    <name type="scientific">Dreissena polymorpha</name>
    <name type="common">Zebra mussel</name>
    <name type="synonym">Mytilus polymorpha</name>
    <dbReference type="NCBI Taxonomy" id="45954"/>
    <lineage>
        <taxon>Eukaryota</taxon>
        <taxon>Metazoa</taxon>
        <taxon>Spiralia</taxon>
        <taxon>Lophotrochozoa</taxon>
        <taxon>Mollusca</taxon>
        <taxon>Bivalvia</taxon>
        <taxon>Autobranchia</taxon>
        <taxon>Heteroconchia</taxon>
        <taxon>Euheterodonta</taxon>
        <taxon>Imparidentia</taxon>
        <taxon>Neoheterodontei</taxon>
        <taxon>Myida</taxon>
        <taxon>Dreissenoidea</taxon>
        <taxon>Dreissenidae</taxon>
        <taxon>Dreissena</taxon>
    </lineage>
</organism>
<dbReference type="PANTHER" id="PTHR24171">
    <property type="entry name" value="ANKYRIN REPEAT DOMAIN-CONTAINING PROTEIN 39-RELATED"/>
    <property type="match status" value="1"/>
</dbReference>
<evidence type="ECO:0000256" key="2">
    <source>
        <dbReference type="ARBA" id="ARBA00023043"/>
    </source>
</evidence>
<feature type="repeat" description="ANK" evidence="3">
    <location>
        <begin position="34"/>
        <end position="66"/>
    </location>
</feature>
<evidence type="ECO:0000256" key="3">
    <source>
        <dbReference type="PROSITE-ProRule" id="PRU00023"/>
    </source>
</evidence>
<reference evidence="4" key="2">
    <citation type="submission" date="2020-11" db="EMBL/GenBank/DDBJ databases">
        <authorList>
            <person name="McCartney M.A."/>
            <person name="Auch B."/>
            <person name="Kono T."/>
            <person name="Mallez S."/>
            <person name="Becker A."/>
            <person name="Gohl D.M."/>
            <person name="Silverstein K.A.T."/>
            <person name="Koren S."/>
            <person name="Bechman K.B."/>
            <person name="Herman A."/>
            <person name="Abrahante J.E."/>
            <person name="Garbe J."/>
        </authorList>
    </citation>
    <scope>NUCLEOTIDE SEQUENCE</scope>
    <source>
        <strain evidence="4">Duluth1</strain>
        <tissue evidence="4">Whole animal</tissue>
    </source>
</reference>
<dbReference type="SUPFAM" id="SSF48403">
    <property type="entry name" value="Ankyrin repeat"/>
    <property type="match status" value="1"/>
</dbReference>
<dbReference type="PRINTS" id="PR01415">
    <property type="entry name" value="ANKYRIN"/>
</dbReference>
<feature type="repeat" description="ANK" evidence="3">
    <location>
        <begin position="67"/>
        <end position="99"/>
    </location>
</feature>
<accession>A0A9D4RXL2</accession>
<proteinExistence type="predicted"/>
<dbReference type="InterPro" id="IPR002110">
    <property type="entry name" value="Ankyrin_rpt"/>
</dbReference>
<dbReference type="GO" id="GO:0070531">
    <property type="term" value="C:BRCA1-A complex"/>
    <property type="evidence" value="ECO:0007669"/>
    <property type="project" value="TreeGrafter"/>
</dbReference>
<dbReference type="GO" id="GO:0004842">
    <property type="term" value="F:ubiquitin-protein transferase activity"/>
    <property type="evidence" value="ECO:0007669"/>
    <property type="project" value="TreeGrafter"/>
</dbReference>
<keyword evidence="5" id="KW-1185">Reference proteome</keyword>
<dbReference type="PANTHER" id="PTHR24171:SF8">
    <property type="entry name" value="BRCA1-ASSOCIATED RING DOMAIN PROTEIN 1"/>
    <property type="match status" value="1"/>
</dbReference>
<dbReference type="GO" id="GO:0085020">
    <property type="term" value="P:protein K6-linked ubiquitination"/>
    <property type="evidence" value="ECO:0007669"/>
    <property type="project" value="TreeGrafter"/>
</dbReference>
<reference evidence="4" key="1">
    <citation type="journal article" date="2019" name="bioRxiv">
        <title>The Genome of the Zebra Mussel, Dreissena polymorpha: A Resource for Invasive Species Research.</title>
        <authorList>
            <person name="McCartney M.A."/>
            <person name="Auch B."/>
            <person name="Kono T."/>
            <person name="Mallez S."/>
            <person name="Zhang Y."/>
            <person name="Obille A."/>
            <person name="Becker A."/>
            <person name="Abrahante J.E."/>
            <person name="Garbe J."/>
            <person name="Badalamenti J.P."/>
            <person name="Herman A."/>
            <person name="Mangelson H."/>
            <person name="Liachko I."/>
            <person name="Sullivan S."/>
            <person name="Sone E.D."/>
            <person name="Koren S."/>
            <person name="Silverstein K.A.T."/>
            <person name="Beckman K.B."/>
            <person name="Gohl D.M."/>
        </authorList>
    </citation>
    <scope>NUCLEOTIDE SEQUENCE</scope>
    <source>
        <strain evidence="4">Duluth1</strain>
        <tissue evidence="4">Whole animal</tissue>
    </source>
</reference>
<comment type="caution">
    <text evidence="4">The sequence shown here is derived from an EMBL/GenBank/DDBJ whole genome shotgun (WGS) entry which is preliminary data.</text>
</comment>
<evidence type="ECO:0000313" key="4">
    <source>
        <dbReference type="EMBL" id="KAH3882347.1"/>
    </source>
</evidence>
<dbReference type="AlphaFoldDB" id="A0A9D4RXL2"/>
<dbReference type="InterPro" id="IPR036770">
    <property type="entry name" value="Ankyrin_rpt-contain_sf"/>
</dbReference>
<dbReference type="SMART" id="SM00248">
    <property type="entry name" value="ANK"/>
    <property type="match status" value="2"/>
</dbReference>
<dbReference type="OrthoDB" id="5946465at2759"/>
<evidence type="ECO:0000256" key="1">
    <source>
        <dbReference type="ARBA" id="ARBA00022737"/>
    </source>
</evidence>
<evidence type="ECO:0000313" key="5">
    <source>
        <dbReference type="Proteomes" id="UP000828390"/>
    </source>
</evidence>
<name>A0A9D4RXL2_DREPO</name>
<sequence>MADKLLWSVKNGELENVKELLSKPGINVNAELTGGRNALHFAADYGHCDVIQCLLDAGANINQPDKHGISPLLAAIWEDHVEAVKLLLEKGADRNATSPDGESFIECAQTDDMKALLSK</sequence>
<dbReference type="EMBL" id="JAIWYP010000001">
    <property type="protein sequence ID" value="KAH3882347.1"/>
    <property type="molecule type" value="Genomic_DNA"/>
</dbReference>
<dbReference type="Proteomes" id="UP000828390">
    <property type="component" value="Unassembled WGS sequence"/>
</dbReference>
<dbReference type="PROSITE" id="PS50297">
    <property type="entry name" value="ANK_REP_REGION"/>
    <property type="match status" value="2"/>
</dbReference>
<keyword evidence="2 3" id="KW-0040">ANK repeat</keyword>
<evidence type="ECO:0008006" key="6">
    <source>
        <dbReference type="Google" id="ProtNLM"/>
    </source>
</evidence>
<gene>
    <name evidence="4" type="ORF">DPMN_006282</name>
</gene>
<keyword evidence="1" id="KW-0677">Repeat</keyword>
<dbReference type="GO" id="GO:0031436">
    <property type="term" value="C:BRCA1-BARD1 complex"/>
    <property type="evidence" value="ECO:0007669"/>
    <property type="project" value="TreeGrafter"/>
</dbReference>
<protein>
    <recommendedName>
        <fullName evidence="6">Myotrophin</fullName>
    </recommendedName>
</protein>
<dbReference type="Pfam" id="PF12796">
    <property type="entry name" value="Ank_2"/>
    <property type="match status" value="1"/>
</dbReference>